<dbReference type="InterPro" id="IPR011078">
    <property type="entry name" value="PyrdxlP_homeostasis"/>
</dbReference>
<evidence type="ECO:0000313" key="5">
    <source>
        <dbReference type="EMBL" id="TFK49860.1"/>
    </source>
</evidence>
<keyword evidence="1 2" id="KW-0663">Pyridoxal phosphate</keyword>
<dbReference type="OrthoDB" id="10264196at2759"/>
<dbReference type="Pfam" id="PF01168">
    <property type="entry name" value="Ala_racemase_N"/>
    <property type="match status" value="1"/>
</dbReference>
<dbReference type="EMBL" id="ML213515">
    <property type="protein sequence ID" value="TFK49860.1"/>
    <property type="molecule type" value="Genomic_DNA"/>
</dbReference>
<dbReference type="GO" id="GO:0030170">
    <property type="term" value="F:pyridoxal phosphate binding"/>
    <property type="evidence" value="ECO:0007669"/>
    <property type="project" value="UniProtKB-UniRule"/>
</dbReference>
<organism evidence="5 6">
    <name type="scientific">Heliocybe sulcata</name>
    <dbReference type="NCBI Taxonomy" id="5364"/>
    <lineage>
        <taxon>Eukaryota</taxon>
        <taxon>Fungi</taxon>
        <taxon>Dikarya</taxon>
        <taxon>Basidiomycota</taxon>
        <taxon>Agaricomycotina</taxon>
        <taxon>Agaricomycetes</taxon>
        <taxon>Gloeophyllales</taxon>
        <taxon>Gloeophyllaceae</taxon>
        <taxon>Heliocybe</taxon>
    </lineage>
</organism>
<dbReference type="HAMAP" id="MF_02087">
    <property type="entry name" value="PLP_homeostasis"/>
    <property type="match status" value="1"/>
</dbReference>
<dbReference type="Gene3D" id="3.20.20.10">
    <property type="entry name" value="Alanine racemase"/>
    <property type="match status" value="1"/>
</dbReference>
<dbReference type="PANTHER" id="PTHR10146">
    <property type="entry name" value="PROLINE SYNTHETASE CO-TRANSCRIBED BACTERIAL HOMOLOG PROTEIN"/>
    <property type="match status" value="1"/>
</dbReference>
<protein>
    <recommendedName>
        <fullName evidence="2">Pyridoxal phosphate homeostasis protein</fullName>
        <shortName evidence="2">PLP homeostasis protein</shortName>
    </recommendedName>
</protein>
<dbReference type="InterPro" id="IPR001608">
    <property type="entry name" value="Ala_racemase_N"/>
</dbReference>
<name>A0A5C3MXF3_9AGAM</name>
<dbReference type="PROSITE" id="PS01211">
    <property type="entry name" value="UPF0001"/>
    <property type="match status" value="1"/>
</dbReference>
<dbReference type="SUPFAM" id="SSF51419">
    <property type="entry name" value="PLP-binding barrel"/>
    <property type="match status" value="1"/>
</dbReference>
<dbReference type="STRING" id="5364.A0A5C3MXF3"/>
<evidence type="ECO:0000256" key="1">
    <source>
        <dbReference type="ARBA" id="ARBA00022898"/>
    </source>
</evidence>
<dbReference type="AlphaFoldDB" id="A0A5C3MXF3"/>
<accession>A0A5C3MXF3</accession>
<dbReference type="Proteomes" id="UP000305948">
    <property type="component" value="Unassembled WGS sequence"/>
</dbReference>
<evidence type="ECO:0000256" key="3">
    <source>
        <dbReference type="RuleBase" id="RU004514"/>
    </source>
</evidence>
<evidence type="ECO:0000259" key="4">
    <source>
        <dbReference type="Pfam" id="PF01168"/>
    </source>
</evidence>
<dbReference type="CDD" id="cd06822">
    <property type="entry name" value="PLPDE_III_YBL036c_euk"/>
    <property type="match status" value="1"/>
</dbReference>
<dbReference type="NCBIfam" id="TIGR00044">
    <property type="entry name" value="YggS family pyridoxal phosphate-dependent enzyme"/>
    <property type="match status" value="1"/>
</dbReference>
<dbReference type="PANTHER" id="PTHR10146:SF14">
    <property type="entry name" value="PYRIDOXAL PHOSPHATE HOMEOSTASIS PROTEIN"/>
    <property type="match status" value="1"/>
</dbReference>
<proteinExistence type="inferred from homology"/>
<keyword evidence="6" id="KW-1185">Reference proteome</keyword>
<evidence type="ECO:0000313" key="6">
    <source>
        <dbReference type="Proteomes" id="UP000305948"/>
    </source>
</evidence>
<feature type="modified residue" description="N6-(pyridoxal phosphate)lysine" evidence="2">
    <location>
        <position position="73"/>
    </location>
</feature>
<comment type="similarity">
    <text evidence="2 3">Belongs to the pyridoxal phosphate-binding protein YggS/PROSC family.</text>
</comment>
<dbReference type="FunFam" id="3.20.20.10:FF:000007">
    <property type="entry name" value="Pyridoxal phosphate homeostasis protein"/>
    <property type="match status" value="1"/>
</dbReference>
<evidence type="ECO:0000256" key="2">
    <source>
        <dbReference type="HAMAP-Rule" id="MF_03225"/>
    </source>
</evidence>
<feature type="domain" description="Alanine racemase N-terminal" evidence="4">
    <location>
        <begin position="67"/>
        <end position="287"/>
    </location>
</feature>
<sequence>MMQLPLCRQIPRSSPASMLLPVRPLASLEPAGERAADLRANLSEIRDRVKQAHKSAEASIPSSREPTLVAVSKYKPASDIMGCYQDGQRDFGENYVQELVDKAAQLPQDLRWHFIGTLQSNKAKTLANISNLYSIHTLTSQKTAASLNKYLPESRTDPLNVFIQVNTSGEDNKSGLSPSLSDPSELLDLAKHVVASCPRLRLLGLMTIGSLAESLHAKEARENRDFEVLVKVQGELEERLKSGAAEGGKWGDEDGRLVLSMGMSADFEAAIRAGSGMVRVGSSIFGERRKKGQ</sequence>
<comment type="function">
    <text evidence="2">Pyridoxal 5'-phosphate (PLP)-binding protein, which may be involved in intracellular homeostatic regulation of pyridoxal 5'-phosphate (PLP), the active form of vitamin B6.</text>
</comment>
<dbReference type="InterPro" id="IPR029066">
    <property type="entry name" value="PLP-binding_barrel"/>
</dbReference>
<reference evidence="5 6" key="1">
    <citation type="journal article" date="2019" name="Nat. Ecol. Evol.">
        <title>Megaphylogeny resolves global patterns of mushroom evolution.</title>
        <authorList>
            <person name="Varga T."/>
            <person name="Krizsan K."/>
            <person name="Foldi C."/>
            <person name="Dima B."/>
            <person name="Sanchez-Garcia M."/>
            <person name="Sanchez-Ramirez S."/>
            <person name="Szollosi G.J."/>
            <person name="Szarkandi J.G."/>
            <person name="Papp V."/>
            <person name="Albert L."/>
            <person name="Andreopoulos W."/>
            <person name="Angelini C."/>
            <person name="Antonin V."/>
            <person name="Barry K.W."/>
            <person name="Bougher N.L."/>
            <person name="Buchanan P."/>
            <person name="Buyck B."/>
            <person name="Bense V."/>
            <person name="Catcheside P."/>
            <person name="Chovatia M."/>
            <person name="Cooper J."/>
            <person name="Damon W."/>
            <person name="Desjardin D."/>
            <person name="Finy P."/>
            <person name="Geml J."/>
            <person name="Haridas S."/>
            <person name="Hughes K."/>
            <person name="Justo A."/>
            <person name="Karasinski D."/>
            <person name="Kautmanova I."/>
            <person name="Kiss B."/>
            <person name="Kocsube S."/>
            <person name="Kotiranta H."/>
            <person name="LaButti K.M."/>
            <person name="Lechner B.E."/>
            <person name="Liimatainen K."/>
            <person name="Lipzen A."/>
            <person name="Lukacs Z."/>
            <person name="Mihaltcheva S."/>
            <person name="Morgado L.N."/>
            <person name="Niskanen T."/>
            <person name="Noordeloos M.E."/>
            <person name="Ohm R.A."/>
            <person name="Ortiz-Santana B."/>
            <person name="Ovrebo C."/>
            <person name="Racz N."/>
            <person name="Riley R."/>
            <person name="Savchenko A."/>
            <person name="Shiryaev A."/>
            <person name="Soop K."/>
            <person name="Spirin V."/>
            <person name="Szebenyi C."/>
            <person name="Tomsovsky M."/>
            <person name="Tulloss R.E."/>
            <person name="Uehling J."/>
            <person name="Grigoriev I.V."/>
            <person name="Vagvolgyi C."/>
            <person name="Papp T."/>
            <person name="Martin F.M."/>
            <person name="Miettinen O."/>
            <person name="Hibbett D.S."/>
            <person name="Nagy L.G."/>
        </authorList>
    </citation>
    <scope>NUCLEOTIDE SEQUENCE [LARGE SCALE GENOMIC DNA]</scope>
    <source>
        <strain evidence="5 6">OMC1185</strain>
    </source>
</reference>
<gene>
    <name evidence="5" type="ORF">OE88DRAFT_1646255</name>
</gene>